<dbReference type="HOGENOM" id="CLU_047003_0_0_11"/>
<dbReference type="PANTHER" id="PTHR38479:SF2">
    <property type="entry name" value="WINGED HELIX DNA-BINDING DOMAIN-CONTAINING PROTEIN"/>
    <property type="match status" value="1"/>
</dbReference>
<keyword evidence="2" id="KW-1185">Reference proteome</keyword>
<dbReference type="RefSeq" id="WP_014445022.1">
    <property type="nucleotide sequence ID" value="NC_017093.1"/>
</dbReference>
<evidence type="ECO:0000313" key="2">
    <source>
        <dbReference type="Proteomes" id="UP000007882"/>
    </source>
</evidence>
<accession>I0HAU6</accession>
<dbReference type="EMBL" id="AP012319">
    <property type="protein sequence ID" value="BAL90133.1"/>
    <property type="molecule type" value="Genomic_DNA"/>
</dbReference>
<dbReference type="PANTHER" id="PTHR38479">
    <property type="entry name" value="LMO0824 PROTEIN"/>
    <property type="match status" value="1"/>
</dbReference>
<dbReference type="InterPro" id="IPR009351">
    <property type="entry name" value="AlkZ-like"/>
</dbReference>
<dbReference type="eggNOG" id="COG3214">
    <property type="taxonomic scope" value="Bacteria"/>
</dbReference>
<dbReference type="STRING" id="512565.AMIS_49130"/>
<gene>
    <name evidence="1" type="ordered locus">AMIS_49130</name>
</gene>
<dbReference type="OrthoDB" id="9148135at2"/>
<dbReference type="Pfam" id="PF06224">
    <property type="entry name" value="AlkZ-like"/>
    <property type="match status" value="1"/>
</dbReference>
<dbReference type="AlphaFoldDB" id="I0HAU6"/>
<dbReference type="Proteomes" id="UP000007882">
    <property type="component" value="Chromosome"/>
</dbReference>
<dbReference type="KEGG" id="ams:AMIS_49130"/>
<protein>
    <recommendedName>
        <fullName evidence="3">Winged helix DNA-binding domain-containing protein</fullName>
    </recommendedName>
</protein>
<dbReference type="PATRIC" id="fig|512565.3.peg.4901"/>
<evidence type="ECO:0008006" key="3">
    <source>
        <dbReference type="Google" id="ProtNLM"/>
    </source>
</evidence>
<sequence length="365" mass="38705">MDSSAALSLRLRSLLLAGADDAGADDAGAGDRSVSGVVEWFGAMQAQDLNSVLWSLGLRTGLALPEVVAATEDRSVVRTWPMRGTVHLVPSADAHWMLDLTGVRQLTSVAKRWDYLGLDEKTAHRSMEILAAALASGGGRLTRSACLGALREGGIDVSGQRGYHLLWYASQRSLTAIAPNIGAEQTFVLLDDWVPGRFTPSSREEGLAILAQRFFRSHGPATVKDFAGWTGLGVRDARAGIAGAGLAAVDVEGIEMWADPAVLDAGPVRGCWALPGFDEYLLGYKDRTLMASAEQLAKIIPGGNGVFQSTLVLHGQVVATWKRSIGKRAVTVTVLPLVPMDGDDFAGVLSDYAAYLGVPLIVKNP</sequence>
<proteinExistence type="predicted"/>
<name>I0HAU6_ACTM4</name>
<evidence type="ECO:0000313" key="1">
    <source>
        <dbReference type="EMBL" id="BAL90133.1"/>
    </source>
</evidence>
<reference evidence="1 2" key="1">
    <citation type="submission" date="2012-02" db="EMBL/GenBank/DDBJ databases">
        <title>Complete genome sequence of Actinoplanes missouriensis 431 (= NBRC 102363).</title>
        <authorList>
            <person name="Ohnishi Y."/>
            <person name="Ishikawa J."/>
            <person name="Sekine M."/>
            <person name="Hosoyama A."/>
            <person name="Harada T."/>
            <person name="Narita H."/>
            <person name="Hata T."/>
            <person name="Konno Y."/>
            <person name="Tutikane K."/>
            <person name="Fujita N."/>
            <person name="Horinouchi S."/>
            <person name="Hayakawa M."/>
        </authorList>
    </citation>
    <scope>NUCLEOTIDE SEQUENCE [LARGE SCALE GENOMIC DNA]</scope>
    <source>
        <strain evidence="2">ATCC 14538 / DSM 43046 / CBS 188.64 / JCM 3121 / NBRC 102363 / NCIMB 12654 / NRRL B-3342 / UNCC 431</strain>
    </source>
</reference>
<organism evidence="1 2">
    <name type="scientific">Actinoplanes missouriensis (strain ATCC 14538 / DSM 43046 / CBS 188.64 / JCM 3121 / NBRC 102363 / NCIMB 12654 / NRRL B-3342 / UNCC 431)</name>
    <dbReference type="NCBI Taxonomy" id="512565"/>
    <lineage>
        <taxon>Bacteria</taxon>
        <taxon>Bacillati</taxon>
        <taxon>Actinomycetota</taxon>
        <taxon>Actinomycetes</taxon>
        <taxon>Micromonosporales</taxon>
        <taxon>Micromonosporaceae</taxon>
        <taxon>Actinoplanes</taxon>
    </lineage>
</organism>